<name>A0A381U3F4_9ZZZZ</name>
<reference evidence="2" key="1">
    <citation type="submission" date="2018-05" db="EMBL/GenBank/DDBJ databases">
        <authorList>
            <person name="Lanie J.A."/>
            <person name="Ng W.-L."/>
            <person name="Kazmierczak K.M."/>
            <person name="Andrzejewski T.M."/>
            <person name="Davidsen T.M."/>
            <person name="Wayne K.J."/>
            <person name="Tettelin H."/>
            <person name="Glass J.I."/>
            <person name="Rusch D."/>
            <person name="Podicherti R."/>
            <person name="Tsui H.-C.T."/>
            <person name="Winkler M.E."/>
        </authorList>
    </citation>
    <scope>NUCLEOTIDE SEQUENCE</scope>
</reference>
<evidence type="ECO:0000259" key="1">
    <source>
        <dbReference type="PROSITE" id="PS51819"/>
    </source>
</evidence>
<dbReference type="SUPFAM" id="SSF54593">
    <property type="entry name" value="Glyoxalase/Bleomycin resistance protein/Dihydroxybiphenyl dioxygenase"/>
    <property type="match status" value="1"/>
</dbReference>
<dbReference type="Gene3D" id="3.10.180.10">
    <property type="entry name" value="2,3-Dihydroxybiphenyl 1,2-Dioxygenase, domain 1"/>
    <property type="match status" value="1"/>
</dbReference>
<organism evidence="2">
    <name type="scientific">marine metagenome</name>
    <dbReference type="NCBI Taxonomy" id="408172"/>
    <lineage>
        <taxon>unclassified sequences</taxon>
        <taxon>metagenomes</taxon>
        <taxon>ecological metagenomes</taxon>
    </lineage>
</organism>
<dbReference type="PROSITE" id="PS51819">
    <property type="entry name" value="VOC"/>
    <property type="match status" value="1"/>
</dbReference>
<dbReference type="InterPro" id="IPR029068">
    <property type="entry name" value="Glyas_Bleomycin-R_OHBP_Dase"/>
</dbReference>
<dbReference type="EMBL" id="UINC01005590">
    <property type="protein sequence ID" value="SVA22281.1"/>
    <property type="molecule type" value="Genomic_DNA"/>
</dbReference>
<dbReference type="InterPro" id="IPR004360">
    <property type="entry name" value="Glyas_Fos-R_dOase_dom"/>
</dbReference>
<accession>A0A381U3F4</accession>
<proteinExistence type="predicted"/>
<dbReference type="CDD" id="cd06587">
    <property type="entry name" value="VOC"/>
    <property type="match status" value="1"/>
</dbReference>
<gene>
    <name evidence="2" type="ORF">METZ01_LOCUS75135</name>
</gene>
<feature type="domain" description="VOC" evidence="1">
    <location>
        <begin position="14"/>
        <end position="125"/>
    </location>
</feature>
<dbReference type="AlphaFoldDB" id="A0A381U3F4"/>
<protein>
    <recommendedName>
        <fullName evidence="1">VOC domain-containing protein</fullName>
    </recommendedName>
</protein>
<evidence type="ECO:0000313" key="2">
    <source>
        <dbReference type="EMBL" id="SVA22281.1"/>
    </source>
</evidence>
<sequence>MVLSQDDKKAKAVGINHIALEVGNIDEALEFYSSFIDFEISRRSETAAFVYFGDQFINFILGRNQGPDERRHFGIAVDDKELARETLENMGISFLDGQFLDFLDPWGNRVEITTYTNIQFTKAVHVLKGMGLEHLSKTENAIAELRKKDMAP</sequence>
<dbReference type="Pfam" id="PF00903">
    <property type="entry name" value="Glyoxalase"/>
    <property type="match status" value="1"/>
</dbReference>
<dbReference type="InterPro" id="IPR037523">
    <property type="entry name" value="VOC_core"/>
</dbReference>